<name>A0A6J6CD28_9ZZZZ</name>
<sequence length="288" mass="31636">MRMTDLPRFDRSVASSEIVQALSTVGCAIIERLVDAEVVDHVLQEMQPYIDATPYGSEDFTGLQTKRTGALLARSRSSIDLVAHPLVLDITQQILHPYASTFQLHLTQIIAIDPGGQAQGLHRDQWCFNMFPFPPEMDVEVSTIWALDDFTEENGATRVIPNSLLDPPSAITDDHRALPATMPKGSVVLYTGRTIHGGGANRSHKVRRALNVDYILGWLRQEENQYLSCPPDVARELPEHVQKLAGYSMGAYALGYQDDIRDPFAVLNGREGGSSFGGLATPVPIVNG</sequence>
<dbReference type="PANTHER" id="PTHR20883">
    <property type="entry name" value="PHYTANOYL-COA DIOXYGENASE DOMAIN CONTAINING 1"/>
    <property type="match status" value="1"/>
</dbReference>
<dbReference type="InterPro" id="IPR008775">
    <property type="entry name" value="Phytyl_CoA_dOase-like"/>
</dbReference>
<keyword evidence="1" id="KW-0479">Metal-binding</keyword>
<reference evidence="3" key="1">
    <citation type="submission" date="2020-05" db="EMBL/GenBank/DDBJ databases">
        <authorList>
            <person name="Chiriac C."/>
            <person name="Salcher M."/>
            <person name="Ghai R."/>
            <person name="Kavagutti S V."/>
        </authorList>
    </citation>
    <scope>NUCLEOTIDE SEQUENCE</scope>
</reference>
<evidence type="ECO:0000256" key="1">
    <source>
        <dbReference type="ARBA" id="ARBA00022723"/>
    </source>
</evidence>
<dbReference type="Pfam" id="PF05721">
    <property type="entry name" value="PhyH"/>
    <property type="match status" value="1"/>
</dbReference>
<dbReference type="EMBL" id="CAEZSL010000125">
    <property type="protein sequence ID" value="CAB4548289.1"/>
    <property type="molecule type" value="Genomic_DNA"/>
</dbReference>
<keyword evidence="2" id="KW-0408">Iron</keyword>
<dbReference type="Gene3D" id="2.60.120.620">
    <property type="entry name" value="q2cbj1_9rhob like domain"/>
    <property type="match status" value="1"/>
</dbReference>
<protein>
    <submittedName>
        <fullName evidence="3">Unannotated protein</fullName>
    </submittedName>
</protein>
<evidence type="ECO:0000256" key="2">
    <source>
        <dbReference type="ARBA" id="ARBA00023004"/>
    </source>
</evidence>
<dbReference type="AlphaFoldDB" id="A0A6J6CD28"/>
<proteinExistence type="predicted"/>
<dbReference type="PANTHER" id="PTHR20883:SF15">
    <property type="entry name" value="PHYTANOYL-COA DIOXYGENASE DOMAIN-CONTAINING PROTEIN 1"/>
    <property type="match status" value="1"/>
</dbReference>
<dbReference type="SUPFAM" id="SSF51197">
    <property type="entry name" value="Clavaminate synthase-like"/>
    <property type="match status" value="1"/>
</dbReference>
<accession>A0A6J6CD28</accession>
<dbReference type="GO" id="GO:0046872">
    <property type="term" value="F:metal ion binding"/>
    <property type="evidence" value="ECO:0007669"/>
    <property type="project" value="UniProtKB-KW"/>
</dbReference>
<organism evidence="3">
    <name type="scientific">freshwater metagenome</name>
    <dbReference type="NCBI Taxonomy" id="449393"/>
    <lineage>
        <taxon>unclassified sequences</taxon>
        <taxon>metagenomes</taxon>
        <taxon>ecological metagenomes</taxon>
    </lineage>
</organism>
<evidence type="ECO:0000313" key="3">
    <source>
        <dbReference type="EMBL" id="CAB4548289.1"/>
    </source>
</evidence>
<gene>
    <name evidence="3" type="ORF">UFOPK1421_01103</name>
</gene>